<gene>
    <name evidence="2" type="ORF">ABS767_14270</name>
</gene>
<name>A0ABW8YSU5_9SPHN</name>
<evidence type="ECO:0000256" key="1">
    <source>
        <dbReference type="SAM" id="SignalP"/>
    </source>
</evidence>
<feature type="signal peptide" evidence="1">
    <location>
        <begin position="1"/>
        <end position="28"/>
    </location>
</feature>
<reference evidence="2 3" key="1">
    <citation type="submission" date="2024-06" db="EMBL/GenBank/DDBJ databases">
        <authorList>
            <person name="Kaempfer P."/>
            <person name="Viver T."/>
        </authorList>
    </citation>
    <scope>NUCLEOTIDE SEQUENCE [LARGE SCALE GENOMIC DNA]</scope>
    <source>
        <strain evidence="2 3">ST-64</strain>
    </source>
</reference>
<proteinExistence type="predicted"/>
<dbReference type="RefSeq" id="WP_408079491.1">
    <property type="nucleotide sequence ID" value="NZ_JBELQC010000002.1"/>
</dbReference>
<comment type="caution">
    <text evidence="2">The sequence shown here is derived from an EMBL/GenBank/DDBJ whole genome shotgun (WGS) entry which is preliminary data.</text>
</comment>
<keyword evidence="3" id="KW-1185">Reference proteome</keyword>
<keyword evidence="1" id="KW-0732">Signal</keyword>
<organism evidence="2 3">
    <name type="scientific">Sphingomonas plantiphila</name>
    <dbReference type="NCBI Taxonomy" id="3163295"/>
    <lineage>
        <taxon>Bacteria</taxon>
        <taxon>Pseudomonadati</taxon>
        <taxon>Pseudomonadota</taxon>
        <taxon>Alphaproteobacteria</taxon>
        <taxon>Sphingomonadales</taxon>
        <taxon>Sphingomonadaceae</taxon>
        <taxon>Sphingomonas</taxon>
    </lineage>
</organism>
<feature type="chain" id="PRO_5047424905" description="HdeA/HdeB family protein" evidence="1">
    <location>
        <begin position="29"/>
        <end position="125"/>
    </location>
</feature>
<dbReference type="Proteomes" id="UP001629244">
    <property type="component" value="Unassembled WGS sequence"/>
</dbReference>
<dbReference type="EMBL" id="JBELQC010000002">
    <property type="protein sequence ID" value="MFL9842133.1"/>
    <property type="molecule type" value="Genomic_DNA"/>
</dbReference>
<protein>
    <recommendedName>
        <fullName evidence="4">HdeA/HdeB family protein</fullName>
    </recommendedName>
</protein>
<accession>A0ABW8YSU5</accession>
<evidence type="ECO:0000313" key="3">
    <source>
        <dbReference type="Proteomes" id="UP001629244"/>
    </source>
</evidence>
<evidence type="ECO:0000313" key="2">
    <source>
        <dbReference type="EMBL" id="MFL9842133.1"/>
    </source>
</evidence>
<sequence length="125" mass="12785">MPRRKKLRDHVLKAAAIAAALIAAPAIAAQGKLPPYPEALNCAALTHAASKIGKGTPQESQLFDHLIYWGMAAADSGRAAGKTSKAVDTEVAAQSAALESKLRAQDGATTAALASCVARVPALDN</sequence>
<evidence type="ECO:0008006" key="4">
    <source>
        <dbReference type="Google" id="ProtNLM"/>
    </source>
</evidence>